<proteinExistence type="predicted"/>
<feature type="chain" id="PRO_5011525966" evidence="1">
    <location>
        <begin position="20"/>
        <end position="184"/>
    </location>
</feature>
<gene>
    <name evidence="2" type="ORF">SAMN04487958_104121</name>
</gene>
<protein>
    <submittedName>
        <fullName evidence="2">Uncharacterized protein</fullName>
    </submittedName>
</protein>
<sequence>MIRMIAAVVLTMCSASSFAENEFALVDSVGVNSQGIITSLSIQSRELSEEQNQYKFDGTIWSNEFGGPRPVVISVDDGLVHEVKIDTTAGMAEIPAADQLFSYGEHTYSVGEQTFVRSQYYSQDSNAFIFVSDDPGPFAIAAFLAGSVVAICATDRIVNYFQCDGNSGGEISLKSGFTCTTECN</sequence>
<accession>A0A1H9T099</accession>
<keyword evidence="1" id="KW-0732">Signal</keyword>
<feature type="signal peptide" evidence="1">
    <location>
        <begin position="1"/>
        <end position="19"/>
    </location>
</feature>
<dbReference type="Proteomes" id="UP000198505">
    <property type="component" value="Unassembled WGS sequence"/>
</dbReference>
<evidence type="ECO:0000256" key="1">
    <source>
        <dbReference type="SAM" id="SignalP"/>
    </source>
</evidence>
<evidence type="ECO:0000313" key="3">
    <source>
        <dbReference type="Proteomes" id="UP000198505"/>
    </source>
</evidence>
<evidence type="ECO:0000313" key="2">
    <source>
        <dbReference type="EMBL" id="SER90444.1"/>
    </source>
</evidence>
<dbReference type="EMBL" id="FOGS01000004">
    <property type="protein sequence ID" value="SER90444.1"/>
    <property type="molecule type" value="Genomic_DNA"/>
</dbReference>
<dbReference type="RefSeq" id="WP_092826761.1">
    <property type="nucleotide sequence ID" value="NZ_FOGS01000004.1"/>
</dbReference>
<name>A0A1H9T099_9GAMM</name>
<reference evidence="3" key="1">
    <citation type="submission" date="2016-10" db="EMBL/GenBank/DDBJ databases">
        <authorList>
            <person name="Varghese N."/>
            <person name="Submissions S."/>
        </authorList>
    </citation>
    <scope>NUCLEOTIDE SEQUENCE [LARGE SCALE GENOMIC DNA]</scope>
    <source>
        <strain evidence="3">CGMCC 1.6495</strain>
    </source>
</reference>
<dbReference type="AlphaFoldDB" id="A0A1H9T099"/>
<organism evidence="2 3">
    <name type="scientific">Vreelandella subterranea</name>
    <dbReference type="NCBI Taxonomy" id="416874"/>
    <lineage>
        <taxon>Bacteria</taxon>
        <taxon>Pseudomonadati</taxon>
        <taxon>Pseudomonadota</taxon>
        <taxon>Gammaproteobacteria</taxon>
        <taxon>Oceanospirillales</taxon>
        <taxon>Halomonadaceae</taxon>
        <taxon>Vreelandella</taxon>
    </lineage>
</organism>
<keyword evidence="3" id="KW-1185">Reference proteome</keyword>